<protein>
    <submittedName>
        <fullName evidence="3">CCR4-NOT transcription complex subunit 6-like</fullName>
        <ecNumber evidence="3">3.1.13.4</ecNumber>
    </submittedName>
</protein>
<keyword evidence="4" id="KW-1185">Reference proteome</keyword>
<accession>A0A9X0CWC3</accession>
<evidence type="ECO:0000313" key="4">
    <source>
        <dbReference type="Proteomes" id="UP001163046"/>
    </source>
</evidence>
<dbReference type="EMBL" id="MU826370">
    <property type="protein sequence ID" value="KAJ7377981.1"/>
    <property type="molecule type" value="Genomic_DNA"/>
</dbReference>
<evidence type="ECO:0000313" key="3">
    <source>
        <dbReference type="EMBL" id="KAJ7377981.1"/>
    </source>
</evidence>
<dbReference type="Proteomes" id="UP001163046">
    <property type="component" value="Unassembled WGS sequence"/>
</dbReference>
<dbReference type="EC" id="3.1.13.4" evidence="3"/>
<dbReference type="InterPro" id="IPR049341">
    <property type="entry name" value="TRADD-like_N"/>
</dbReference>
<keyword evidence="3" id="KW-0378">Hydrolase</keyword>
<dbReference type="OrthoDB" id="6012606at2759"/>
<proteinExistence type="predicted"/>
<reference evidence="3" key="1">
    <citation type="submission" date="2023-01" db="EMBL/GenBank/DDBJ databases">
        <title>Genome assembly of the deep-sea coral Lophelia pertusa.</title>
        <authorList>
            <person name="Herrera S."/>
            <person name="Cordes E."/>
        </authorList>
    </citation>
    <scope>NUCLEOTIDE SEQUENCE</scope>
    <source>
        <strain evidence="3">USNM1676648</strain>
        <tissue evidence="3">Polyp</tissue>
    </source>
</reference>
<comment type="caution">
    <text evidence="3">The sequence shown here is derived from an EMBL/GenBank/DDBJ whole genome shotgun (WGS) entry which is preliminary data.</text>
</comment>
<gene>
    <name evidence="3" type="primary">CNOT6L_6</name>
    <name evidence="3" type="ORF">OS493_025297</name>
</gene>
<feature type="compositionally biased region" description="Basic and acidic residues" evidence="1">
    <location>
        <begin position="293"/>
        <end position="322"/>
    </location>
</feature>
<dbReference type="AlphaFoldDB" id="A0A9X0CWC3"/>
<evidence type="ECO:0000259" key="2">
    <source>
        <dbReference type="Pfam" id="PF20694"/>
    </source>
</evidence>
<sequence length="340" mass="38166">MTSGPHEAMLEECIMEKFALIPDHAKLVVTPSEWKTFGTVPETLHVMYSKVMSIYSFYSLMIEIFNKRRENIGPRFNDARVAQAVALASSIGNKLIGVLNIKTVFKVVAGGITVVSISEVLSRWSTFDQLVTAFNSCVLPAGTSLVQLTEGCMCLTVRAETLSALTTLWNLYQDGTLETRLYNFFVTDEIRELAGGEEVEVNVTIEEQEYEKACLELINEAQEAASIGDGGRIRRNSDSAVYCRPKEELPLSKLERIETELKVCKERIAVMEKEIEIFSLDLEARSPEEKATFFKQTLEGRKARETREMDAKEMDESADKPEVSQPSKPKINGSRKTCFC</sequence>
<dbReference type="GO" id="GO:0004535">
    <property type="term" value="F:poly(A)-specific ribonuclease activity"/>
    <property type="evidence" value="ECO:0007669"/>
    <property type="project" value="UniProtKB-EC"/>
</dbReference>
<feature type="domain" description="TRADD-like N-terminal" evidence="2">
    <location>
        <begin position="124"/>
        <end position="189"/>
    </location>
</feature>
<evidence type="ECO:0000256" key="1">
    <source>
        <dbReference type="SAM" id="MobiDB-lite"/>
    </source>
</evidence>
<organism evidence="3 4">
    <name type="scientific">Desmophyllum pertusum</name>
    <dbReference type="NCBI Taxonomy" id="174260"/>
    <lineage>
        <taxon>Eukaryota</taxon>
        <taxon>Metazoa</taxon>
        <taxon>Cnidaria</taxon>
        <taxon>Anthozoa</taxon>
        <taxon>Hexacorallia</taxon>
        <taxon>Scleractinia</taxon>
        <taxon>Caryophylliina</taxon>
        <taxon>Caryophylliidae</taxon>
        <taxon>Desmophyllum</taxon>
    </lineage>
</organism>
<name>A0A9X0CWC3_9CNID</name>
<dbReference type="Pfam" id="PF20694">
    <property type="entry name" value="TRADD-like_N"/>
    <property type="match status" value="1"/>
</dbReference>
<feature type="region of interest" description="Disordered" evidence="1">
    <location>
        <begin position="293"/>
        <end position="340"/>
    </location>
</feature>